<gene>
    <name evidence="1" type="ORF">LVIROSA_LOCUS37191</name>
</gene>
<organism evidence="1 2">
    <name type="scientific">Lactuca virosa</name>
    <dbReference type="NCBI Taxonomy" id="75947"/>
    <lineage>
        <taxon>Eukaryota</taxon>
        <taxon>Viridiplantae</taxon>
        <taxon>Streptophyta</taxon>
        <taxon>Embryophyta</taxon>
        <taxon>Tracheophyta</taxon>
        <taxon>Spermatophyta</taxon>
        <taxon>Magnoliopsida</taxon>
        <taxon>eudicotyledons</taxon>
        <taxon>Gunneridae</taxon>
        <taxon>Pentapetalae</taxon>
        <taxon>asterids</taxon>
        <taxon>campanulids</taxon>
        <taxon>Asterales</taxon>
        <taxon>Asteraceae</taxon>
        <taxon>Cichorioideae</taxon>
        <taxon>Cichorieae</taxon>
        <taxon>Lactucinae</taxon>
        <taxon>Lactuca</taxon>
    </lineage>
</organism>
<dbReference type="AlphaFoldDB" id="A0AAU9PQR4"/>
<proteinExistence type="predicted"/>
<comment type="caution">
    <text evidence="1">The sequence shown here is derived from an EMBL/GenBank/DDBJ whole genome shotgun (WGS) entry which is preliminary data.</text>
</comment>
<evidence type="ECO:0000313" key="1">
    <source>
        <dbReference type="EMBL" id="CAH1451860.1"/>
    </source>
</evidence>
<evidence type="ECO:0000313" key="2">
    <source>
        <dbReference type="Proteomes" id="UP001157418"/>
    </source>
</evidence>
<keyword evidence="2" id="KW-1185">Reference proteome</keyword>
<accession>A0AAU9PQR4</accession>
<dbReference type="EMBL" id="CAKMRJ010005745">
    <property type="protein sequence ID" value="CAH1451860.1"/>
    <property type="molecule type" value="Genomic_DNA"/>
</dbReference>
<sequence>MSAYIVSAFNQLIVIEGDPPSTTLVSVAATVLPPFEGANNSECVVECKDGILTEFCSCRLRKRGLLSINLPSGGMGGTFIVDHFHTRNHGINFVAKLPPSSREVKIILDDDAKRCEGVIGCKSSLLFRSARRLRRLNIFNAKLRWTEKDMQQ</sequence>
<name>A0AAU9PQR4_9ASTR</name>
<protein>
    <submittedName>
        <fullName evidence="1">Uncharacterized protein</fullName>
    </submittedName>
</protein>
<dbReference type="Proteomes" id="UP001157418">
    <property type="component" value="Unassembled WGS sequence"/>
</dbReference>
<reference evidence="1 2" key="1">
    <citation type="submission" date="2022-01" db="EMBL/GenBank/DDBJ databases">
        <authorList>
            <person name="Xiong W."/>
            <person name="Schranz E."/>
        </authorList>
    </citation>
    <scope>NUCLEOTIDE SEQUENCE [LARGE SCALE GENOMIC DNA]</scope>
</reference>